<dbReference type="Proteomes" id="UP001208912">
    <property type="component" value="Unassembled WGS sequence"/>
</dbReference>
<organism evidence="2 3">
    <name type="scientific">Leptospira soteropolitanensis</name>
    <dbReference type="NCBI Taxonomy" id="2950025"/>
    <lineage>
        <taxon>Bacteria</taxon>
        <taxon>Pseudomonadati</taxon>
        <taxon>Spirochaetota</taxon>
        <taxon>Spirochaetia</taxon>
        <taxon>Leptospirales</taxon>
        <taxon>Leptospiraceae</taxon>
        <taxon>Leptospira</taxon>
    </lineage>
</organism>
<dbReference type="EMBL" id="JAMQPL010000005">
    <property type="protein sequence ID" value="MCW7530970.1"/>
    <property type="molecule type" value="Genomic_DNA"/>
</dbReference>
<comment type="caution">
    <text evidence="2">The sequence shown here is derived from an EMBL/GenBank/DDBJ whole genome shotgun (WGS) entry which is preliminary data.</text>
</comment>
<sequence length="215" mass="25521">MITREYQLVDLETIRKINKSESKENFLNTKYTTAQNPHDPFSPKKIWEPKPKSEISILPNERLIDYCLEFSFECVTDPNYLGEIQLRNRKDKNQNAGIPGFSSNLQTKIQKIEEETYFGCYCRKEPNLSIYQNCPIDQFGLDSICKRKNDCLTNVTNEKRKRCQTQFKEDLYVLLKTKESKDQIHQNKDNFDRMIFYTKKFWAMEVLKELGESIN</sequence>
<evidence type="ECO:0000313" key="3">
    <source>
        <dbReference type="Proteomes" id="UP001208540"/>
    </source>
</evidence>
<evidence type="ECO:0000313" key="1">
    <source>
        <dbReference type="EMBL" id="MCW7527113.1"/>
    </source>
</evidence>
<protein>
    <submittedName>
        <fullName evidence="2">Uncharacterized protein</fullName>
    </submittedName>
</protein>
<name>A0AAW5VLH7_9LEPT</name>
<keyword evidence="4" id="KW-1185">Reference proteome</keyword>
<gene>
    <name evidence="1" type="ORF">ND861_12200</name>
    <name evidence="2" type="ORF">ND862_12155</name>
</gene>
<dbReference type="AlphaFoldDB" id="A0AAW5VLH7"/>
<dbReference type="Proteomes" id="UP001208540">
    <property type="component" value="Unassembled WGS sequence"/>
</dbReference>
<evidence type="ECO:0000313" key="2">
    <source>
        <dbReference type="EMBL" id="MCW7530970.1"/>
    </source>
</evidence>
<proteinExistence type="predicted"/>
<dbReference type="RefSeq" id="WP_265352364.1">
    <property type="nucleotide sequence ID" value="NZ_JAMQPL010000005.1"/>
</dbReference>
<reference evidence="2 4" key="1">
    <citation type="submission" date="2022-06" db="EMBL/GenBank/DDBJ databases">
        <title>Leptospira isolates from biofilms formed at urban environments.</title>
        <authorList>
            <person name="Ribeiro P.S."/>
            <person name="Sousa T."/>
            <person name="Carvalho N."/>
            <person name="Aburjaile F."/>
            <person name="Neves F."/>
            <person name="Oliveira D."/>
            <person name="Blanco L."/>
            <person name="Lima J."/>
            <person name="Costa F."/>
            <person name="Brenig B."/>
            <person name="Soares S."/>
            <person name="Ramos R."/>
            <person name="Goes-Neto A."/>
            <person name="Matiuzzi M."/>
            <person name="Azevedo V."/>
            <person name="Ristow P."/>
        </authorList>
    </citation>
    <scope>NUCLEOTIDE SEQUENCE</scope>
    <source>
        <strain evidence="1 4">VSF19</strain>
        <strain evidence="2">VSF20</strain>
    </source>
</reference>
<dbReference type="EMBL" id="JAMQPM010000005">
    <property type="protein sequence ID" value="MCW7527113.1"/>
    <property type="molecule type" value="Genomic_DNA"/>
</dbReference>
<accession>A0AAW5VLH7</accession>
<evidence type="ECO:0000313" key="4">
    <source>
        <dbReference type="Proteomes" id="UP001208912"/>
    </source>
</evidence>